<dbReference type="RefSeq" id="WP_155969969.1">
    <property type="nucleotide sequence ID" value="NZ_LT828648.1"/>
</dbReference>
<evidence type="ECO:0000313" key="2">
    <source>
        <dbReference type="Proteomes" id="UP000192042"/>
    </source>
</evidence>
<dbReference type="STRING" id="1325564.NSJP_1576"/>
<evidence type="ECO:0000313" key="1">
    <source>
        <dbReference type="EMBL" id="SLM47748.1"/>
    </source>
</evidence>
<dbReference type="EMBL" id="LT828648">
    <property type="protein sequence ID" value="SLM47748.1"/>
    <property type="molecule type" value="Genomic_DNA"/>
</dbReference>
<gene>
    <name evidence="1" type="ORF">NSJP_1576</name>
</gene>
<dbReference type="Proteomes" id="UP000192042">
    <property type="component" value="Chromosome I"/>
</dbReference>
<proteinExistence type="predicted"/>
<accession>A0A1W1I408</accession>
<dbReference type="AlphaFoldDB" id="A0A1W1I408"/>
<reference evidence="1 2" key="1">
    <citation type="submission" date="2017-03" db="EMBL/GenBank/DDBJ databases">
        <authorList>
            <person name="Afonso C.L."/>
            <person name="Miller P.J."/>
            <person name="Scott M.A."/>
            <person name="Spackman E."/>
            <person name="Goraichik I."/>
            <person name="Dimitrov K.M."/>
            <person name="Suarez D.L."/>
            <person name="Swayne D.E."/>
        </authorList>
    </citation>
    <scope>NUCLEOTIDE SEQUENCE [LARGE SCALE GENOMIC DNA]</scope>
    <source>
        <strain evidence="1">Genome sequencing of Nitrospira japonica strain NJ11</strain>
    </source>
</reference>
<sequence length="184" mass="20295">MLVSLPVPEKTVKTGVSSRGARGWLCLSLAILFLTSGPVLAKSKIPRTPRPEPDLKILEFKINPTPYNASAGQLEFSAVVQLPKDLDGATLLEISSLLTSPSKTSIRFISTRKPLDDHEIPTATHTEFPRLPIVLTWDGMDHQKMPASAGLYHYEMRAKLLANGEKGPRTLMVSWPKRGTIEVR</sequence>
<name>A0A1W1I408_9BACT</name>
<dbReference type="OrthoDB" id="9792797at2"/>
<protein>
    <submittedName>
        <fullName evidence="1">Uncharacterized protein</fullName>
    </submittedName>
</protein>
<dbReference type="KEGG" id="nja:NSJP_1576"/>
<organism evidence="1 2">
    <name type="scientific">Nitrospira japonica</name>
    <dbReference type="NCBI Taxonomy" id="1325564"/>
    <lineage>
        <taxon>Bacteria</taxon>
        <taxon>Pseudomonadati</taxon>
        <taxon>Nitrospirota</taxon>
        <taxon>Nitrospiria</taxon>
        <taxon>Nitrospirales</taxon>
        <taxon>Nitrospiraceae</taxon>
        <taxon>Nitrospira</taxon>
    </lineage>
</organism>
<keyword evidence="2" id="KW-1185">Reference proteome</keyword>